<dbReference type="PROSITE" id="PS50158">
    <property type="entry name" value="ZF_CCHC"/>
    <property type="match status" value="1"/>
</dbReference>
<dbReference type="InterPro" id="IPR001878">
    <property type="entry name" value="Znf_CCHC"/>
</dbReference>
<dbReference type="Pfam" id="PF14223">
    <property type="entry name" value="Retrotran_gag_2"/>
    <property type="match status" value="1"/>
</dbReference>
<dbReference type="Proteomes" id="UP000288805">
    <property type="component" value="Unassembled WGS sequence"/>
</dbReference>
<dbReference type="PANTHER" id="PTHR35317:SF23">
    <property type="entry name" value="OS04G0629600 PROTEIN"/>
    <property type="match status" value="1"/>
</dbReference>
<gene>
    <name evidence="4" type="primary">POLX_2043</name>
    <name evidence="4" type="ORF">CK203_087691</name>
</gene>
<feature type="compositionally biased region" description="Basic residues" evidence="2">
    <location>
        <begin position="215"/>
        <end position="226"/>
    </location>
</feature>
<dbReference type="EMBL" id="QGNW01001540">
    <property type="protein sequence ID" value="RVW37373.1"/>
    <property type="molecule type" value="Genomic_DNA"/>
</dbReference>
<dbReference type="InterPro" id="IPR054722">
    <property type="entry name" value="PolX-like_BBD"/>
</dbReference>
<comment type="caution">
    <text evidence="4">The sequence shown here is derived from an EMBL/GenBank/DDBJ whole genome shotgun (WGS) entry which is preliminary data.</text>
</comment>
<proteinExistence type="predicted"/>
<evidence type="ECO:0000256" key="1">
    <source>
        <dbReference type="PROSITE-ProRule" id="PRU00047"/>
    </source>
</evidence>
<dbReference type="PANTHER" id="PTHR35317">
    <property type="entry name" value="OS04G0629600 PROTEIN"/>
    <property type="match status" value="1"/>
</dbReference>
<dbReference type="GO" id="GO:0008270">
    <property type="term" value="F:zinc ion binding"/>
    <property type="evidence" value="ECO:0007669"/>
    <property type="project" value="UniProtKB-KW"/>
</dbReference>
<dbReference type="AlphaFoldDB" id="A0A438DPJ5"/>
<keyword evidence="1" id="KW-0862">Zinc</keyword>
<organism evidence="4 5">
    <name type="scientific">Vitis vinifera</name>
    <name type="common">Grape</name>
    <dbReference type="NCBI Taxonomy" id="29760"/>
    <lineage>
        <taxon>Eukaryota</taxon>
        <taxon>Viridiplantae</taxon>
        <taxon>Streptophyta</taxon>
        <taxon>Embryophyta</taxon>
        <taxon>Tracheophyta</taxon>
        <taxon>Spermatophyta</taxon>
        <taxon>Magnoliopsida</taxon>
        <taxon>eudicotyledons</taxon>
        <taxon>Gunneridae</taxon>
        <taxon>Pentapetalae</taxon>
        <taxon>rosids</taxon>
        <taxon>Vitales</taxon>
        <taxon>Vitaceae</taxon>
        <taxon>Viteae</taxon>
        <taxon>Vitis</taxon>
    </lineage>
</organism>
<accession>A0A438DPJ5</accession>
<protein>
    <submittedName>
        <fullName evidence="4">Retrovirus-related Pol polyprotein from transposon TNT 1-94</fullName>
    </submittedName>
</protein>
<evidence type="ECO:0000256" key="2">
    <source>
        <dbReference type="SAM" id="MobiDB-lite"/>
    </source>
</evidence>
<name>A0A438DPJ5_VITVI</name>
<evidence type="ECO:0000313" key="4">
    <source>
        <dbReference type="EMBL" id="RVW37373.1"/>
    </source>
</evidence>
<feature type="region of interest" description="Disordered" evidence="2">
    <location>
        <begin position="208"/>
        <end position="237"/>
    </location>
</feature>
<feature type="domain" description="CCHC-type" evidence="3">
    <location>
        <begin position="244"/>
        <end position="257"/>
    </location>
</feature>
<reference evidence="4 5" key="1">
    <citation type="journal article" date="2018" name="PLoS Genet.">
        <title>Population sequencing reveals clonal diversity and ancestral inbreeding in the grapevine cultivar Chardonnay.</title>
        <authorList>
            <person name="Roach M.J."/>
            <person name="Johnson D.L."/>
            <person name="Bohlmann J."/>
            <person name="van Vuuren H.J."/>
            <person name="Jones S.J."/>
            <person name="Pretorius I.S."/>
            <person name="Schmidt S.A."/>
            <person name="Borneman A.R."/>
        </authorList>
    </citation>
    <scope>NUCLEOTIDE SEQUENCE [LARGE SCALE GENOMIC DNA]</scope>
    <source>
        <strain evidence="5">cv. Chardonnay</strain>
        <tissue evidence="4">Leaf</tissue>
    </source>
</reference>
<dbReference type="GO" id="GO:0003676">
    <property type="term" value="F:nucleic acid binding"/>
    <property type="evidence" value="ECO:0007669"/>
    <property type="project" value="InterPro"/>
</dbReference>
<evidence type="ECO:0000313" key="5">
    <source>
        <dbReference type="Proteomes" id="UP000288805"/>
    </source>
</evidence>
<keyword evidence="1" id="KW-0479">Metal-binding</keyword>
<sequence length="542" mass="61734">MNPTAITGYLYGIEQLSGANFKKWKEQIGIVIGCMDLDYALREPTPTKPTSESTNEQKALYEKWERSNRMSLMIMKGSITPAIRGAIPDSDNAMTYIKSVEEQFLGTSKSLASTLMIKMITMKYDGHSGVREHIMKMSDMAYQLKGMDMAISEGFLVHFIMTSLPSQFGPFKINYNTQKDKWKMSELIAMCVQEEERLKVEKPDMAHLTIGPNKKSFKKGKGKKNKQGNDVSHNGQKDENKIQCHFCHKKGHKRRDCSGFKAWLEKKGKTQCLMSYESYLVDTPPNSWWIDTGASIHIMNSLQGYLTSKRLSKGERTITLGNETEVEIEAIGTLRLILDTDFIMDLVDIVYVPIFTTNLISVPRLDSYGYELKFGNKGVSLFYNSCLVGSGTLRALKTVVHILNRVPSKAVPKTPYELWGPKIVETRHVVFLENEYFNGRTELKKLTSNEVSTPMMEYGVTQEVSCNENENVLTTEVSLRRSQREKRHAISNDYEVYLNECDYDVGLESDPTSYDQAINSENSTLWLYAMEEELKSMKDNEV</sequence>
<evidence type="ECO:0000259" key="3">
    <source>
        <dbReference type="PROSITE" id="PS50158"/>
    </source>
</evidence>
<dbReference type="Pfam" id="PF22936">
    <property type="entry name" value="Pol_BBD"/>
    <property type="match status" value="1"/>
</dbReference>
<keyword evidence="1" id="KW-0863">Zinc-finger</keyword>